<proteinExistence type="predicted"/>
<protein>
    <submittedName>
        <fullName evidence="8">Outer membrane protein A</fullName>
    </submittedName>
</protein>
<feature type="signal peptide" evidence="6">
    <location>
        <begin position="1"/>
        <end position="23"/>
    </location>
</feature>
<dbReference type="PANTHER" id="PTHR30329">
    <property type="entry name" value="STATOR ELEMENT OF FLAGELLAR MOTOR COMPLEX"/>
    <property type="match status" value="1"/>
</dbReference>
<sequence length="377" mass="41375">MKYSLIAIALAAMLAGCSSSAMRDRLQIQDPTVLQTGFKASQDVNSGAVTPQWIGTYSSTKNGPMLTAVQTRLNALGERKNNYFGDKAQCWLNAASDERSLHDGWGFVEEALHQADHLTTALETGQGLSADNPELRTASVIRPDLWKQILAAKTSQLFPQCQEAQRLTACSEVEMIHAGHEAWTRDFDASQRIVDGVEKGMPGIGAALEACTPPPVAAPVVSPIPEKMTLQADATFRFDRSDLAGMLPSGKAKLNELVRGLRQVDDVTSIRIEGYTDRLGSDSYNRQLSAKRADTVKRYLQNGGVRTPMTAHGRGKDDPVVQCDNRNQQALIDCLAPNRRVELDFARSSAPMSAVHETSRLQPQRPFQQNQQDQQEQ</sequence>
<keyword evidence="6" id="KW-0732">Signal</keyword>
<dbReference type="SUPFAM" id="SSF103088">
    <property type="entry name" value="OmpA-like"/>
    <property type="match status" value="1"/>
</dbReference>
<comment type="caution">
    <text evidence="8">The sequence shown here is derived from an EMBL/GenBank/DDBJ whole genome shotgun (WGS) entry which is preliminary data.</text>
</comment>
<keyword evidence="2 4" id="KW-0472">Membrane</keyword>
<dbReference type="RefSeq" id="WP_211611804.1">
    <property type="nucleotide sequence ID" value="NZ_CAJNBK010000006.1"/>
</dbReference>
<organism evidence="8 9">
    <name type="scientific">Paraburkholderia haematera</name>
    <dbReference type="NCBI Taxonomy" id="2793077"/>
    <lineage>
        <taxon>Bacteria</taxon>
        <taxon>Pseudomonadati</taxon>
        <taxon>Pseudomonadota</taxon>
        <taxon>Betaproteobacteria</taxon>
        <taxon>Burkholderiales</taxon>
        <taxon>Burkholderiaceae</taxon>
        <taxon>Paraburkholderia</taxon>
    </lineage>
</organism>
<feature type="compositionally biased region" description="Low complexity" evidence="5">
    <location>
        <begin position="362"/>
        <end position="377"/>
    </location>
</feature>
<evidence type="ECO:0000256" key="5">
    <source>
        <dbReference type="SAM" id="MobiDB-lite"/>
    </source>
</evidence>
<keyword evidence="9" id="KW-1185">Reference proteome</keyword>
<accession>A0ABN7LGT8</accession>
<evidence type="ECO:0000259" key="7">
    <source>
        <dbReference type="PROSITE" id="PS51123"/>
    </source>
</evidence>
<dbReference type="InterPro" id="IPR050330">
    <property type="entry name" value="Bact_OuterMem_StrucFunc"/>
</dbReference>
<gene>
    <name evidence="8" type="primary">ompA_2</name>
    <name evidence="8" type="ORF">R69888_02798</name>
</gene>
<feature type="chain" id="PRO_5045747186" evidence="6">
    <location>
        <begin position="24"/>
        <end position="377"/>
    </location>
</feature>
<dbReference type="Gene3D" id="3.30.1330.60">
    <property type="entry name" value="OmpA-like domain"/>
    <property type="match status" value="1"/>
</dbReference>
<evidence type="ECO:0000256" key="3">
    <source>
        <dbReference type="ARBA" id="ARBA00023237"/>
    </source>
</evidence>
<dbReference type="Pfam" id="PF00691">
    <property type="entry name" value="OmpA"/>
    <property type="match status" value="1"/>
</dbReference>
<dbReference type="InterPro" id="IPR006664">
    <property type="entry name" value="OMP_bac"/>
</dbReference>
<dbReference type="InterPro" id="IPR036737">
    <property type="entry name" value="OmpA-like_sf"/>
</dbReference>
<feature type="region of interest" description="Disordered" evidence="5">
    <location>
        <begin position="351"/>
        <end position="377"/>
    </location>
</feature>
<evidence type="ECO:0000256" key="1">
    <source>
        <dbReference type="ARBA" id="ARBA00004442"/>
    </source>
</evidence>
<dbReference type="Proteomes" id="UP000672526">
    <property type="component" value="Unassembled WGS sequence"/>
</dbReference>
<feature type="domain" description="OmpA-like" evidence="7">
    <location>
        <begin position="228"/>
        <end position="349"/>
    </location>
</feature>
<evidence type="ECO:0000256" key="6">
    <source>
        <dbReference type="SAM" id="SignalP"/>
    </source>
</evidence>
<dbReference type="PRINTS" id="PR01021">
    <property type="entry name" value="OMPADOMAIN"/>
</dbReference>
<dbReference type="InterPro" id="IPR006665">
    <property type="entry name" value="OmpA-like"/>
</dbReference>
<dbReference type="CDD" id="cd07185">
    <property type="entry name" value="OmpA_C-like"/>
    <property type="match status" value="1"/>
</dbReference>
<dbReference type="PROSITE" id="PS51123">
    <property type="entry name" value="OMPA_2"/>
    <property type="match status" value="1"/>
</dbReference>
<dbReference type="EMBL" id="CAJNBK010000006">
    <property type="protein sequence ID" value="CAE6747246.1"/>
    <property type="molecule type" value="Genomic_DNA"/>
</dbReference>
<evidence type="ECO:0000256" key="2">
    <source>
        <dbReference type="ARBA" id="ARBA00023136"/>
    </source>
</evidence>
<dbReference type="PANTHER" id="PTHR30329:SF21">
    <property type="entry name" value="LIPOPROTEIN YIAD-RELATED"/>
    <property type="match status" value="1"/>
</dbReference>
<comment type="subcellular location">
    <subcellularLocation>
        <location evidence="1">Cell outer membrane</location>
    </subcellularLocation>
</comment>
<evidence type="ECO:0000313" key="8">
    <source>
        <dbReference type="EMBL" id="CAE6747246.1"/>
    </source>
</evidence>
<evidence type="ECO:0000256" key="4">
    <source>
        <dbReference type="PROSITE-ProRule" id="PRU00473"/>
    </source>
</evidence>
<evidence type="ECO:0000313" key="9">
    <source>
        <dbReference type="Proteomes" id="UP000672526"/>
    </source>
</evidence>
<reference evidence="8 9" key="1">
    <citation type="submission" date="2021-02" db="EMBL/GenBank/DDBJ databases">
        <authorList>
            <person name="Vanwijnsberghe S."/>
        </authorList>
    </citation>
    <scope>NUCLEOTIDE SEQUENCE [LARGE SCALE GENOMIC DNA]</scope>
    <source>
        <strain evidence="8 9">LMG 31837</strain>
    </source>
</reference>
<dbReference type="PROSITE" id="PS51257">
    <property type="entry name" value="PROKAR_LIPOPROTEIN"/>
    <property type="match status" value="1"/>
</dbReference>
<name>A0ABN7LGT8_9BURK</name>
<keyword evidence="3" id="KW-0998">Cell outer membrane</keyword>